<keyword evidence="1" id="KW-0574">Periplasm</keyword>
<dbReference type="Gene3D" id="1.25.40.10">
    <property type="entry name" value="Tetratricopeptide repeat domain"/>
    <property type="match status" value="1"/>
</dbReference>
<dbReference type="Proteomes" id="UP000245680">
    <property type="component" value="Unassembled WGS sequence"/>
</dbReference>
<dbReference type="GO" id="GO:0030288">
    <property type="term" value="C:outer membrane-bounded periplasmic space"/>
    <property type="evidence" value="ECO:0007669"/>
    <property type="project" value="UniProtKB-UniRule"/>
</dbReference>
<proteinExistence type="inferred from homology"/>
<protein>
    <recommendedName>
        <fullName evidence="1">Cell division coordinator CpoB</fullName>
    </recommendedName>
</protein>
<dbReference type="HAMAP" id="MF_02066">
    <property type="entry name" value="CpoB"/>
    <property type="match status" value="1"/>
</dbReference>
<keyword evidence="1" id="KW-0732">Signal</keyword>
<dbReference type="InterPro" id="IPR011990">
    <property type="entry name" value="TPR-like_helical_dom_sf"/>
</dbReference>
<comment type="subcellular location">
    <subcellularLocation>
        <location evidence="1">Periplasm</location>
    </subcellularLocation>
</comment>
<keyword evidence="1" id="KW-0131">Cell cycle</keyword>
<keyword evidence="3" id="KW-1185">Reference proteome</keyword>
<dbReference type="InterPro" id="IPR034706">
    <property type="entry name" value="CpoB"/>
</dbReference>
<dbReference type="EMBL" id="QGKU01000015">
    <property type="protein sequence ID" value="PWR03980.1"/>
    <property type="molecule type" value="Genomic_DNA"/>
</dbReference>
<name>A0A2V2LEI6_9RHOB</name>
<sequence length="275" mass="28411" precursor="true">MRAAALVCGLLLGALPAAAQDRDATLADIRQQITVFEVELQQLRRELSTTGTGMSDGGGAVTGGPIARLDAIEGELRRLTAAVEELDYRIGRVVEDGTNRIDDLKFRLTELEGGDVAQIPPTEPLGGGALPAPVAPVPPPAEAPQLAVGEQADFDAAMVLTEDGTPADALAAFDAFVETYPRSPLAPEAHLFRGDMLVQLGNQAQAGRAYLESYTLAEMTDPGLAAEALFKLGGSLAELGQVPEACVALGQVPARFPGTTAAEQATGALAGLTCP</sequence>
<keyword evidence="1" id="KW-0132">Cell division</keyword>
<evidence type="ECO:0000313" key="3">
    <source>
        <dbReference type="Proteomes" id="UP000245680"/>
    </source>
</evidence>
<dbReference type="GO" id="GO:0043093">
    <property type="term" value="P:FtsZ-dependent cytokinesis"/>
    <property type="evidence" value="ECO:0007669"/>
    <property type="project" value="UniProtKB-UniRule"/>
</dbReference>
<evidence type="ECO:0000313" key="2">
    <source>
        <dbReference type="EMBL" id="PWR03980.1"/>
    </source>
</evidence>
<comment type="caution">
    <text evidence="2">The sequence shown here is derived from an EMBL/GenBank/DDBJ whole genome shotgun (WGS) entry which is preliminary data.</text>
</comment>
<accession>A0A2V2LEI6</accession>
<dbReference type="SUPFAM" id="SSF48452">
    <property type="entry name" value="TPR-like"/>
    <property type="match status" value="1"/>
</dbReference>
<comment type="function">
    <text evidence="1">Mediates coordination of peptidoglycan synthesis and outer membrane constriction during cell division.</text>
</comment>
<reference evidence="2 3" key="1">
    <citation type="submission" date="2018-05" db="EMBL/GenBank/DDBJ databases">
        <title>Rhodobacteraceae gen. nov., sp. nov. isolated from sea water.</title>
        <authorList>
            <person name="Ren Y."/>
        </authorList>
    </citation>
    <scope>NUCLEOTIDE SEQUENCE [LARGE SCALE GENOMIC DNA]</scope>
    <source>
        <strain evidence="2 3">TG-679</strain>
    </source>
</reference>
<dbReference type="AlphaFoldDB" id="A0A2V2LEI6"/>
<feature type="coiled-coil region" evidence="1">
    <location>
        <begin position="26"/>
        <end position="89"/>
    </location>
</feature>
<dbReference type="InterPro" id="IPR019734">
    <property type="entry name" value="TPR_rpt"/>
</dbReference>
<keyword evidence="1" id="KW-0175">Coiled coil</keyword>
<feature type="chain" id="PRO_5016186489" description="Cell division coordinator CpoB" evidence="1">
    <location>
        <begin position="20"/>
        <end position="275"/>
    </location>
</feature>
<organism evidence="2 3">
    <name type="scientific">Meridianimarinicoccus roseus</name>
    <dbReference type="NCBI Taxonomy" id="2072018"/>
    <lineage>
        <taxon>Bacteria</taxon>
        <taxon>Pseudomonadati</taxon>
        <taxon>Pseudomonadota</taxon>
        <taxon>Alphaproteobacteria</taxon>
        <taxon>Rhodobacterales</taxon>
        <taxon>Paracoccaceae</taxon>
        <taxon>Meridianimarinicoccus</taxon>
    </lineage>
</organism>
<comment type="similarity">
    <text evidence="1">Belongs to the CpoB family.</text>
</comment>
<feature type="signal peptide" evidence="1">
    <location>
        <begin position="1"/>
        <end position="19"/>
    </location>
</feature>
<dbReference type="OrthoDB" id="9763909at2"/>
<evidence type="ECO:0000256" key="1">
    <source>
        <dbReference type="HAMAP-Rule" id="MF_02066"/>
    </source>
</evidence>
<dbReference type="Pfam" id="PF13174">
    <property type="entry name" value="TPR_6"/>
    <property type="match status" value="1"/>
</dbReference>
<gene>
    <name evidence="1" type="primary">cpoB</name>
    <name evidence="2" type="ORF">DKT77_04395</name>
</gene>